<sequence length="558" mass="60780">MSRNEGRDPLLAGPQSLHELESQSLLTDTPDGEADLVIHPAPVSPSPISPSAPSPAIAQPAPDGQRRTPRTTNRVRFDLDDESEGDSCSDRHARVSEDSSWLDDEDYARADHDRSERSGRGPMMPLLTDMEAPSVTLATSEDYFPEEHLESARPRSGMRMAFMNMANSIIGAGIIGQSYALRQSGMMMGIILLTALTVAVDWTIRLIVVNSKLSGADSFQATMQHCFGRSGLIAISIAQWAFAYGGMIAFCIIVGDTIPHVLTALFPSLRDMAFLWLLTDRRAIIVLFVMGISYPLSMYRDIAKLGKASTLALISMIVIVVAVITQVFRVPQKTRGDVKGLLWVNSGFFQAVGVISFAFVCHHNSLLIYGSLKKPTMDRFAMVTHYSTGVSLLMCLTMALTGFLAFGSNTQGNVLNNFPSDNIMVNIARLCFGLNMLTTLPLEAFVCRSVMLTYYFPDEPFNMNRHLLFTTALVLSSMLISLITCDLGAVFELIGATSAAALAYIFPPLCYVKLSTASRKEKIPAYLCITFGIIVMGVSLLQAVVKMIKGESGSGTCS</sequence>
<feature type="transmembrane region" description="Helical" evidence="9">
    <location>
        <begin position="390"/>
        <end position="407"/>
    </location>
</feature>
<feature type="transmembrane region" description="Helical" evidence="9">
    <location>
        <begin position="230"/>
        <end position="255"/>
    </location>
</feature>
<feature type="transmembrane region" description="Helical" evidence="9">
    <location>
        <begin position="186"/>
        <end position="209"/>
    </location>
</feature>
<dbReference type="Proteomes" id="UP000184300">
    <property type="component" value="Unassembled WGS sequence"/>
</dbReference>
<keyword evidence="3" id="KW-0813">Transport</keyword>
<dbReference type="OrthoDB" id="28208at2759"/>
<evidence type="ECO:0000256" key="7">
    <source>
        <dbReference type="ARBA" id="ARBA00023136"/>
    </source>
</evidence>
<feature type="compositionally biased region" description="Basic and acidic residues" evidence="8">
    <location>
        <begin position="107"/>
        <end position="119"/>
    </location>
</feature>
<organism evidence="11 12">
    <name type="scientific">Aspergillus glaucus CBS 516.65</name>
    <dbReference type="NCBI Taxonomy" id="1160497"/>
    <lineage>
        <taxon>Eukaryota</taxon>
        <taxon>Fungi</taxon>
        <taxon>Dikarya</taxon>
        <taxon>Ascomycota</taxon>
        <taxon>Pezizomycotina</taxon>
        <taxon>Eurotiomycetes</taxon>
        <taxon>Eurotiomycetidae</taxon>
        <taxon>Eurotiales</taxon>
        <taxon>Aspergillaceae</taxon>
        <taxon>Aspergillus</taxon>
        <taxon>Aspergillus subgen. Aspergillus</taxon>
    </lineage>
</organism>
<evidence type="ECO:0000256" key="8">
    <source>
        <dbReference type="SAM" id="MobiDB-lite"/>
    </source>
</evidence>
<evidence type="ECO:0000256" key="2">
    <source>
        <dbReference type="ARBA" id="ARBA00008066"/>
    </source>
</evidence>
<dbReference type="InterPro" id="IPR013057">
    <property type="entry name" value="AA_transpt_TM"/>
</dbReference>
<comment type="similarity">
    <text evidence="2">Belongs to the amino acid/polyamine transporter 2 family.</text>
</comment>
<evidence type="ECO:0000256" key="9">
    <source>
        <dbReference type="SAM" id="Phobius"/>
    </source>
</evidence>
<evidence type="ECO:0000313" key="11">
    <source>
        <dbReference type="EMBL" id="OJJ87076.1"/>
    </source>
</evidence>
<evidence type="ECO:0000256" key="5">
    <source>
        <dbReference type="ARBA" id="ARBA00022970"/>
    </source>
</evidence>
<dbReference type="GO" id="GO:0005783">
    <property type="term" value="C:endoplasmic reticulum"/>
    <property type="evidence" value="ECO:0007669"/>
    <property type="project" value="TreeGrafter"/>
</dbReference>
<feature type="transmembrane region" description="Helical" evidence="9">
    <location>
        <begin position="348"/>
        <end position="369"/>
    </location>
</feature>
<feature type="transmembrane region" description="Helical" evidence="9">
    <location>
        <begin position="161"/>
        <end position="180"/>
    </location>
</feature>
<keyword evidence="12" id="KW-1185">Reference proteome</keyword>
<feature type="transmembrane region" description="Helical" evidence="9">
    <location>
        <begin position="490"/>
        <end position="511"/>
    </location>
</feature>
<proteinExistence type="inferred from homology"/>
<keyword evidence="4 9" id="KW-0812">Transmembrane</keyword>
<feature type="transmembrane region" description="Helical" evidence="9">
    <location>
        <begin position="467"/>
        <end position="484"/>
    </location>
</feature>
<dbReference type="GO" id="GO:0015179">
    <property type="term" value="F:L-amino acid transmembrane transporter activity"/>
    <property type="evidence" value="ECO:0007669"/>
    <property type="project" value="TreeGrafter"/>
</dbReference>
<feature type="compositionally biased region" description="Basic and acidic residues" evidence="8">
    <location>
        <begin position="88"/>
        <end position="97"/>
    </location>
</feature>
<name>A0A1L9VT54_ASPGL</name>
<feature type="region of interest" description="Disordered" evidence="8">
    <location>
        <begin position="1"/>
        <end position="127"/>
    </location>
</feature>
<evidence type="ECO:0000256" key="4">
    <source>
        <dbReference type="ARBA" id="ARBA00022692"/>
    </source>
</evidence>
<evidence type="ECO:0000256" key="1">
    <source>
        <dbReference type="ARBA" id="ARBA00004141"/>
    </source>
</evidence>
<comment type="subcellular location">
    <subcellularLocation>
        <location evidence="1">Membrane</location>
        <topology evidence="1">Multi-pass membrane protein</topology>
    </subcellularLocation>
</comment>
<feature type="domain" description="Amino acid transporter transmembrane" evidence="10">
    <location>
        <begin position="155"/>
        <end position="543"/>
    </location>
</feature>
<evidence type="ECO:0000256" key="3">
    <source>
        <dbReference type="ARBA" id="ARBA00022448"/>
    </source>
</evidence>
<keyword evidence="7 9" id="KW-0472">Membrane</keyword>
<feature type="transmembrane region" description="Helical" evidence="9">
    <location>
        <begin position="523"/>
        <end position="545"/>
    </location>
</feature>
<dbReference type="GO" id="GO:0016020">
    <property type="term" value="C:membrane"/>
    <property type="evidence" value="ECO:0007669"/>
    <property type="project" value="UniProtKB-SubCell"/>
</dbReference>
<reference evidence="12" key="1">
    <citation type="journal article" date="2017" name="Genome Biol.">
        <title>Comparative genomics reveals high biological diversity and specific adaptations in the industrially and medically important fungal genus Aspergillus.</title>
        <authorList>
            <person name="de Vries R.P."/>
            <person name="Riley R."/>
            <person name="Wiebenga A."/>
            <person name="Aguilar-Osorio G."/>
            <person name="Amillis S."/>
            <person name="Uchima C.A."/>
            <person name="Anderluh G."/>
            <person name="Asadollahi M."/>
            <person name="Askin M."/>
            <person name="Barry K."/>
            <person name="Battaglia E."/>
            <person name="Bayram O."/>
            <person name="Benocci T."/>
            <person name="Braus-Stromeyer S.A."/>
            <person name="Caldana C."/>
            <person name="Canovas D."/>
            <person name="Cerqueira G.C."/>
            <person name="Chen F."/>
            <person name="Chen W."/>
            <person name="Choi C."/>
            <person name="Clum A."/>
            <person name="Dos Santos R.A."/>
            <person name="Damasio A.R."/>
            <person name="Diallinas G."/>
            <person name="Emri T."/>
            <person name="Fekete E."/>
            <person name="Flipphi M."/>
            <person name="Freyberg S."/>
            <person name="Gallo A."/>
            <person name="Gournas C."/>
            <person name="Habgood R."/>
            <person name="Hainaut M."/>
            <person name="Harispe M.L."/>
            <person name="Henrissat B."/>
            <person name="Hilden K.S."/>
            <person name="Hope R."/>
            <person name="Hossain A."/>
            <person name="Karabika E."/>
            <person name="Karaffa L."/>
            <person name="Karanyi Z."/>
            <person name="Krasevec N."/>
            <person name="Kuo A."/>
            <person name="Kusch H."/>
            <person name="LaButti K."/>
            <person name="Lagendijk E.L."/>
            <person name="Lapidus A."/>
            <person name="Levasseur A."/>
            <person name="Lindquist E."/>
            <person name="Lipzen A."/>
            <person name="Logrieco A.F."/>
            <person name="MacCabe A."/>
            <person name="Maekelae M.R."/>
            <person name="Malavazi I."/>
            <person name="Melin P."/>
            <person name="Meyer V."/>
            <person name="Mielnichuk N."/>
            <person name="Miskei M."/>
            <person name="Molnar A.P."/>
            <person name="Mule G."/>
            <person name="Ngan C.Y."/>
            <person name="Orejas M."/>
            <person name="Orosz E."/>
            <person name="Ouedraogo J.P."/>
            <person name="Overkamp K.M."/>
            <person name="Park H.-S."/>
            <person name="Perrone G."/>
            <person name="Piumi F."/>
            <person name="Punt P.J."/>
            <person name="Ram A.F."/>
            <person name="Ramon A."/>
            <person name="Rauscher S."/>
            <person name="Record E."/>
            <person name="Riano-Pachon D.M."/>
            <person name="Robert V."/>
            <person name="Roehrig J."/>
            <person name="Ruller R."/>
            <person name="Salamov A."/>
            <person name="Salih N.S."/>
            <person name="Samson R.A."/>
            <person name="Sandor E."/>
            <person name="Sanguinetti M."/>
            <person name="Schuetze T."/>
            <person name="Sepcic K."/>
            <person name="Shelest E."/>
            <person name="Sherlock G."/>
            <person name="Sophianopoulou V."/>
            <person name="Squina F.M."/>
            <person name="Sun H."/>
            <person name="Susca A."/>
            <person name="Todd R.B."/>
            <person name="Tsang A."/>
            <person name="Unkles S.E."/>
            <person name="van de Wiele N."/>
            <person name="van Rossen-Uffink D."/>
            <person name="Oliveira J.V."/>
            <person name="Vesth T.C."/>
            <person name="Visser J."/>
            <person name="Yu J.-H."/>
            <person name="Zhou M."/>
            <person name="Andersen M.R."/>
            <person name="Archer D.B."/>
            <person name="Baker S.E."/>
            <person name="Benoit I."/>
            <person name="Brakhage A.A."/>
            <person name="Braus G.H."/>
            <person name="Fischer R."/>
            <person name="Frisvad J.C."/>
            <person name="Goldman G.H."/>
            <person name="Houbraken J."/>
            <person name="Oakley B."/>
            <person name="Pocsi I."/>
            <person name="Scazzocchio C."/>
            <person name="Seiboth B."/>
            <person name="vanKuyk P.A."/>
            <person name="Wortman J."/>
            <person name="Dyer P.S."/>
            <person name="Grigoriev I.V."/>
        </authorList>
    </citation>
    <scope>NUCLEOTIDE SEQUENCE [LARGE SCALE GENOMIC DNA]</scope>
    <source>
        <strain evidence="12">CBS 516.65</strain>
    </source>
</reference>
<dbReference type="Pfam" id="PF01490">
    <property type="entry name" value="Aa_trans"/>
    <property type="match status" value="1"/>
</dbReference>
<accession>A0A1L9VT54</accession>
<gene>
    <name evidence="11" type="ORF">ASPGLDRAFT_43557</name>
</gene>
<dbReference type="AlphaFoldDB" id="A0A1L9VT54"/>
<dbReference type="PANTHER" id="PTHR22950">
    <property type="entry name" value="AMINO ACID TRANSPORTER"/>
    <property type="match status" value="1"/>
</dbReference>
<dbReference type="EMBL" id="KV878891">
    <property type="protein sequence ID" value="OJJ87076.1"/>
    <property type="molecule type" value="Genomic_DNA"/>
</dbReference>
<dbReference type="GeneID" id="34462102"/>
<evidence type="ECO:0000313" key="12">
    <source>
        <dbReference type="Proteomes" id="UP000184300"/>
    </source>
</evidence>
<keyword evidence="5" id="KW-0029">Amino-acid transport</keyword>
<dbReference type="PANTHER" id="PTHR22950:SF458">
    <property type="entry name" value="SODIUM-COUPLED NEUTRAL AMINO ACID TRANSPORTER 11-RELATED"/>
    <property type="match status" value="1"/>
</dbReference>
<dbReference type="RefSeq" id="XP_022403765.1">
    <property type="nucleotide sequence ID" value="XM_022545841.1"/>
</dbReference>
<evidence type="ECO:0000256" key="6">
    <source>
        <dbReference type="ARBA" id="ARBA00022989"/>
    </source>
</evidence>
<dbReference type="STRING" id="1160497.A0A1L9VT54"/>
<evidence type="ECO:0000259" key="10">
    <source>
        <dbReference type="Pfam" id="PF01490"/>
    </source>
</evidence>
<feature type="transmembrane region" description="Helical" evidence="9">
    <location>
        <begin position="427"/>
        <end position="446"/>
    </location>
</feature>
<feature type="transmembrane region" description="Helical" evidence="9">
    <location>
        <begin position="308"/>
        <end position="328"/>
    </location>
</feature>
<feature type="transmembrane region" description="Helical" evidence="9">
    <location>
        <begin position="275"/>
        <end position="296"/>
    </location>
</feature>
<protein>
    <recommendedName>
        <fullName evidence="10">Amino acid transporter transmembrane domain-containing protein</fullName>
    </recommendedName>
</protein>
<keyword evidence="6 9" id="KW-1133">Transmembrane helix</keyword>
<dbReference type="VEuPathDB" id="FungiDB:ASPGLDRAFT_43557"/>
<feature type="compositionally biased region" description="Pro residues" evidence="8">
    <location>
        <begin position="42"/>
        <end position="53"/>
    </location>
</feature>